<dbReference type="OrthoDB" id="7428016at2"/>
<dbReference type="AlphaFoldDB" id="A0A1H4MWB3"/>
<protein>
    <recommendedName>
        <fullName evidence="3">Polyketide cyclase / dehydrase and lipid transport</fullName>
    </recommendedName>
</protein>
<dbReference type="Proteomes" id="UP000199183">
    <property type="component" value="Unassembled WGS sequence"/>
</dbReference>
<reference evidence="1 2" key="1">
    <citation type="submission" date="2016-10" db="EMBL/GenBank/DDBJ databases">
        <authorList>
            <person name="de Groot N.N."/>
        </authorList>
    </citation>
    <scope>NUCLEOTIDE SEQUENCE [LARGE SCALE GENOMIC DNA]</scope>
    <source>
        <strain evidence="1 2">DSM 21799</strain>
    </source>
</reference>
<evidence type="ECO:0008006" key="3">
    <source>
        <dbReference type="Google" id="ProtNLM"/>
    </source>
</evidence>
<dbReference type="STRING" id="640635.SAMN04489806_1990"/>
<organism evidence="1 2">
    <name type="scientific">Paramicrobacterium humi</name>
    <dbReference type="NCBI Taxonomy" id="640635"/>
    <lineage>
        <taxon>Bacteria</taxon>
        <taxon>Bacillati</taxon>
        <taxon>Actinomycetota</taxon>
        <taxon>Actinomycetes</taxon>
        <taxon>Micrococcales</taxon>
        <taxon>Microbacteriaceae</taxon>
        <taxon>Paramicrobacterium</taxon>
    </lineage>
</organism>
<sequence length="174" mass="19230">MFVQLKMVLATDPAAAWRALRSPTVMRELYAPLLDIGAESTATRWGATSAEVPVRLAGLVPIGRQLIDLEYDEERRPGVKIMRDTGGPRSGPLALLRGWNHRMAISPADGHPGLTLLRDRLTFHGPAAAAYWYPLWAMWQWRGSRLRDMAPSWAFDPQLVPPDATDESDAATGS</sequence>
<gene>
    <name evidence="1" type="ORF">SAMN04489806_1990</name>
</gene>
<keyword evidence="2" id="KW-1185">Reference proteome</keyword>
<name>A0A1H4MWB3_9MICO</name>
<dbReference type="RefSeq" id="WP_091183365.1">
    <property type="nucleotide sequence ID" value="NZ_FNRY01000001.1"/>
</dbReference>
<evidence type="ECO:0000313" key="1">
    <source>
        <dbReference type="EMBL" id="SEB86805.1"/>
    </source>
</evidence>
<dbReference type="EMBL" id="FNRY01000001">
    <property type="protein sequence ID" value="SEB86805.1"/>
    <property type="molecule type" value="Genomic_DNA"/>
</dbReference>
<accession>A0A1H4MWB3</accession>
<evidence type="ECO:0000313" key="2">
    <source>
        <dbReference type="Proteomes" id="UP000199183"/>
    </source>
</evidence>
<proteinExistence type="predicted"/>